<dbReference type="InterPro" id="IPR044066">
    <property type="entry name" value="TRIAD_supradom"/>
</dbReference>
<evidence type="ECO:0000256" key="3">
    <source>
        <dbReference type="ARBA" id="ARBA00022723"/>
    </source>
</evidence>
<evidence type="ECO:0000256" key="7">
    <source>
        <dbReference type="ARBA" id="ARBA00022833"/>
    </source>
</evidence>
<protein>
    <recommendedName>
        <fullName evidence="10">RING-type domain-containing protein</fullName>
    </recommendedName>
</protein>
<dbReference type="Proteomes" id="UP000663845">
    <property type="component" value="Unassembled WGS sequence"/>
</dbReference>
<evidence type="ECO:0000256" key="9">
    <source>
        <dbReference type="SAM" id="MobiDB-lite"/>
    </source>
</evidence>
<dbReference type="GO" id="GO:0008270">
    <property type="term" value="F:zinc ion binding"/>
    <property type="evidence" value="ECO:0007669"/>
    <property type="project" value="UniProtKB-KW"/>
</dbReference>
<dbReference type="SUPFAM" id="SSF57850">
    <property type="entry name" value="RING/U-box"/>
    <property type="match status" value="2"/>
</dbReference>
<gene>
    <name evidence="11" type="ORF">JYZ213_LOCUS26598</name>
    <name evidence="12" type="ORF">OXD698_LOCUS7629</name>
</gene>
<dbReference type="EMBL" id="CAJNOG010000357">
    <property type="protein sequence ID" value="CAF1195574.1"/>
    <property type="molecule type" value="Genomic_DNA"/>
</dbReference>
<evidence type="ECO:0000256" key="1">
    <source>
        <dbReference type="ARBA" id="ARBA00004906"/>
    </source>
</evidence>
<evidence type="ECO:0000256" key="2">
    <source>
        <dbReference type="ARBA" id="ARBA00022679"/>
    </source>
</evidence>
<feature type="domain" description="RING-type" evidence="10">
    <location>
        <begin position="11"/>
        <end position="259"/>
    </location>
</feature>
<evidence type="ECO:0000313" key="11">
    <source>
        <dbReference type="EMBL" id="CAF1195574.1"/>
    </source>
</evidence>
<dbReference type="EMBL" id="CAJOAZ010000352">
    <property type="protein sequence ID" value="CAF3624878.1"/>
    <property type="molecule type" value="Genomic_DNA"/>
</dbReference>
<keyword evidence="6" id="KW-0833">Ubl conjugation pathway</keyword>
<keyword evidence="5" id="KW-0863">Zinc-finger</keyword>
<keyword evidence="7" id="KW-0862">Zinc</keyword>
<keyword evidence="3" id="KW-0479">Metal-binding</keyword>
<dbReference type="Proteomes" id="UP000663844">
    <property type="component" value="Unassembled WGS sequence"/>
</dbReference>
<dbReference type="CDD" id="cd20336">
    <property type="entry name" value="Rcat_RBR"/>
    <property type="match status" value="1"/>
</dbReference>
<keyword evidence="2" id="KW-0808">Transferase</keyword>
<evidence type="ECO:0000256" key="5">
    <source>
        <dbReference type="ARBA" id="ARBA00022771"/>
    </source>
</evidence>
<evidence type="ECO:0000256" key="8">
    <source>
        <dbReference type="SAM" id="Coils"/>
    </source>
</evidence>
<dbReference type="InterPro" id="IPR051628">
    <property type="entry name" value="LUBAC_E3_Ligases"/>
</dbReference>
<evidence type="ECO:0000259" key="10">
    <source>
        <dbReference type="PROSITE" id="PS51873"/>
    </source>
</evidence>
<name>A0A814W010_9BILA</name>
<organism evidence="11 13">
    <name type="scientific">Adineta steineri</name>
    <dbReference type="NCBI Taxonomy" id="433720"/>
    <lineage>
        <taxon>Eukaryota</taxon>
        <taxon>Metazoa</taxon>
        <taxon>Spiralia</taxon>
        <taxon>Gnathifera</taxon>
        <taxon>Rotifera</taxon>
        <taxon>Eurotatoria</taxon>
        <taxon>Bdelloidea</taxon>
        <taxon>Adinetida</taxon>
        <taxon>Adinetidae</taxon>
        <taxon>Adineta</taxon>
    </lineage>
</organism>
<comment type="caution">
    <text evidence="11">The sequence shown here is derived from an EMBL/GenBank/DDBJ whole genome shotgun (WGS) entry which is preliminary data.</text>
</comment>
<evidence type="ECO:0000313" key="13">
    <source>
        <dbReference type="Proteomes" id="UP000663845"/>
    </source>
</evidence>
<evidence type="ECO:0000313" key="12">
    <source>
        <dbReference type="EMBL" id="CAF3624878.1"/>
    </source>
</evidence>
<comment type="pathway">
    <text evidence="1">Protein modification; protein ubiquitination.</text>
</comment>
<feature type="region of interest" description="Disordered" evidence="9">
    <location>
        <begin position="346"/>
        <end position="404"/>
    </location>
</feature>
<feature type="coiled-coil region" evidence="8">
    <location>
        <begin position="156"/>
        <end position="183"/>
    </location>
</feature>
<dbReference type="Gene3D" id="1.20.120.1750">
    <property type="match status" value="1"/>
</dbReference>
<sequence length="404" mass="46484">MCSNSSKINHKKDGPTLCFGCRDKLEENHAGIQCAQGHHLCMPCSANLVAICIAEPTVNLPPRCMVCKIELNSSVFERQLQPDQFEKYTNIMLSLSWSKDILKDNEELIYCAFCSYVEIRVKSPGAQFMFCKHQGCGKTSCLICLHTVTQLEENYDDVNDEEYEEYENNIEEYEKHFKCSELGEAKKIVEMAIENGQKVPCPECGLAGMKDDACTHMTCPECQTYWCYFCGLKEIDCDKSIPASTTELVTPIYRHNEDWDINPKRCPMYLTVIHEIDNIWPDNDSGCMEYFHRIRSLKFLREAYEQLGSEVFEQLNERFGIIDACGFALDDIRHLDLTLIDYSNHDNMSDEENEDNVDIQTADDISDEENEHNVDIRTADNTSDEENEYNGDMPTADNEIYEEF</sequence>
<keyword evidence="4" id="KW-0677">Repeat</keyword>
<reference evidence="11" key="1">
    <citation type="submission" date="2021-02" db="EMBL/GenBank/DDBJ databases">
        <authorList>
            <person name="Nowell W R."/>
        </authorList>
    </citation>
    <scope>NUCLEOTIDE SEQUENCE</scope>
</reference>
<evidence type="ECO:0000256" key="4">
    <source>
        <dbReference type="ARBA" id="ARBA00022737"/>
    </source>
</evidence>
<dbReference type="PROSITE" id="PS51873">
    <property type="entry name" value="TRIAD"/>
    <property type="match status" value="1"/>
</dbReference>
<accession>A0A814W010</accession>
<keyword evidence="8" id="KW-0175">Coiled coil</keyword>
<dbReference type="GO" id="GO:0016740">
    <property type="term" value="F:transferase activity"/>
    <property type="evidence" value="ECO:0007669"/>
    <property type="project" value="UniProtKB-KW"/>
</dbReference>
<proteinExistence type="predicted"/>
<dbReference type="PANTHER" id="PTHR22770">
    <property type="entry name" value="UBIQUITIN CONJUGATING ENZYME 7 INTERACTING PROTEIN-RELATED"/>
    <property type="match status" value="1"/>
</dbReference>
<dbReference type="AlphaFoldDB" id="A0A814W010"/>
<evidence type="ECO:0000256" key="6">
    <source>
        <dbReference type="ARBA" id="ARBA00022786"/>
    </source>
</evidence>